<accession>A0A937F8X3</accession>
<dbReference type="Pfam" id="PF00392">
    <property type="entry name" value="GntR"/>
    <property type="match status" value="1"/>
</dbReference>
<comment type="similarity">
    <text evidence="1">In the C-terminal section; belongs to the class-I pyridoxal-phosphate-dependent aminotransferase family.</text>
</comment>
<keyword evidence="2" id="KW-0663">Pyridoxal phosphate</keyword>
<evidence type="ECO:0000256" key="2">
    <source>
        <dbReference type="ARBA" id="ARBA00022898"/>
    </source>
</evidence>
<dbReference type="SUPFAM" id="SSF53383">
    <property type="entry name" value="PLP-dependent transferases"/>
    <property type="match status" value="1"/>
</dbReference>
<evidence type="ECO:0000256" key="3">
    <source>
        <dbReference type="ARBA" id="ARBA00023015"/>
    </source>
</evidence>
<keyword evidence="5" id="KW-0804">Transcription</keyword>
<dbReference type="PANTHER" id="PTHR46577">
    <property type="entry name" value="HTH-TYPE TRANSCRIPTIONAL REGULATORY PROTEIN GABR"/>
    <property type="match status" value="1"/>
</dbReference>
<dbReference type="InterPro" id="IPR051446">
    <property type="entry name" value="HTH_trans_reg/aminotransferase"/>
</dbReference>
<keyword evidence="8" id="KW-1185">Reference proteome</keyword>
<evidence type="ECO:0000256" key="4">
    <source>
        <dbReference type="ARBA" id="ARBA00023125"/>
    </source>
</evidence>
<dbReference type="PROSITE" id="PS50949">
    <property type="entry name" value="HTH_GNTR"/>
    <property type="match status" value="1"/>
</dbReference>
<evidence type="ECO:0000259" key="6">
    <source>
        <dbReference type="PROSITE" id="PS50949"/>
    </source>
</evidence>
<dbReference type="InterPro" id="IPR036390">
    <property type="entry name" value="WH_DNA-bd_sf"/>
</dbReference>
<protein>
    <submittedName>
        <fullName evidence="7">PLP-dependent aminotransferase family protein</fullName>
    </submittedName>
</protein>
<dbReference type="AlphaFoldDB" id="A0A937F8X3"/>
<dbReference type="CDD" id="cd07377">
    <property type="entry name" value="WHTH_GntR"/>
    <property type="match status" value="1"/>
</dbReference>
<dbReference type="SMART" id="SM00345">
    <property type="entry name" value="HTH_GNTR"/>
    <property type="match status" value="1"/>
</dbReference>
<dbReference type="InterPro" id="IPR015421">
    <property type="entry name" value="PyrdxlP-dep_Trfase_major"/>
</dbReference>
<keyword evidence="4" id="KW-0238">DNA-binding</keyword>
<dbReference type="CDD" id="cd00609">
    <property type="entry name" value="AAT_like"/>
    <property type="match status" value="1"/>
</dbReference>
<dbReference type="GO" id="GO:0030170">
    <property type="term" value="F:pyridoxal phosphate binding"/>
    <property type="evidence" value="ECO:0007669"/>
    <property type="project" value="InterPro"/>
</dbReference>
<comment type="caution">
    <text evidence="7">The sequence shown here is derived from an EMBL/GenBank/DDBJ whole genome shotgun (WGS) entry which is preliminary data.</text>
</comment>
<proteinExistence type="inferred from homology"/>
<dbReference type="Gene3D" id="3.40.640.10">
    <property type="entry name" value="Type I PLP-dependent aspartate aminotransferase-like (Major domain)"/>
    <property type="match status" value="1"/>
</dbReference>
<dbReference type="InterPro" id="IPR004839">
    <property type="entry name" value="Aminotransferase_I/II_large"/>
</dbReference>
<evidence type="ECO:0000313" key="7">
    <source>
        <dbReference type="EMBL" id="MBL3656430.1"/>
    </source>
</evidence>
<dbReference type="EMBL" id="JAESIY010000005">
    <property type="protein sequence ID" value="MBL3656430.1"/>
    <property type="molecule type" value="Genomic_DNA"/>
</dbReference>
<gene>
    <name evidence="7" type="ORF">JL102_09835</name>
</gene>
<name>A0A937F8X3_9BACT</name>
<dbReference type="InterPro" id="IPR000524">
    <property type="entry name" value="Tscrpt_reg_HTH_GntR"/>
</dbReference>
<sequence length="487" mass="55323">MFPWKSTLTINTTSATPIYLQIANNIIRLISSGQLTKGHKIPGSRTLSELLEVNRKTVIQAYDELTAQGWLYSHPARGTFVNDSLPIITPIPLQNKSTHDDINPKPDHSTFNFIPAYSPQPLNTIEINDGSPDHRLAPIDWIYKECKSLSKTRHGKLLHKYNDVKGDETLRKELVKYLAETRGMNITSDHILITRGSQMGIFLIASISLQASDYAVVGDSSYDAADWTIQYTGATLQRITVDQEGLNTDELERFCKNHPVRLVYITPHHHFPTTVTLSNHRRIKLLELSLKYNFTIIEDDYDYDFHYSSSPMLPLASLNHQAHVAYIGSFSKIFAPSIRVGYITAHPKLINELTKLRRIVDRQGDPLLERVIAESITSGELTRHLKKTIREYKSRRDHFCKLLKSQLGDYTNFKIPEGGMAVWTNFNEKVKLRQALAKANDHGIAVNIDKQHIRKFNAMRLGFASLNHEEAQIAIGKLSEIIKQSAF</sequence>
<dbReference type="PANTHER" id="PTHR46577:SF1">
    <property type="entry name" value="HTH-TYPE TRANSCRIPTIONAL REGULATORY PROTEIN GABR"/>
    <property type="match status" value="1"/>
</dbReference>
<evidence type="ECO:0000256" key="1">
    <source>
        <dbReference type="ARBA" id="ARBA00005384"/>
    </source>
</evidence>
<dbReference type="Gene3D" id="1.10.10.10">
    <property type="entry name" value="Winged helix-like DNA-binding domain superfamily/Winged helix DNA-binding domain"/>
    <property type="match status" value="1"/>
</dbReference>
<reference evidence="7" key="1">
    <citation type="submission" date="2021-01" db="EMBL/GenBank/DDBJ databases">
        <title>Fulvivirga kasyanovii gen. nov., sp nov., a novel member of the phylum Bacteroidetes isolated from seawater in a mussel farm.</title>
        <authorList>
            <person name="Zhao L.-H."/>
            <person name="Wang Z.-J."/>
        </authorList>
    </citation>
    <scope>NUCLEOTIDE SEQUENCE</scope>
    <source>
        <strain evidence="7">2943</strain>
    </source>
</reference>
<dbReference type="SUPFAM" id="SSF46785">
    <property type="entry name" value="Winged helix' DNA-binding domain"/>
    <property type="match status" value="1"/>
</dbReference>
<keyword evidence="3" id="KW-0805">Transcription regulation</keyword>
<dbReference type="Proteomes" id="UP000659388">
    <property type="component" value="Unassembled WGS sequence"/>
</dbReference>
<dbReference type="GO" id="GO:0008483">
    <property type="term" value="F:transaminase activity"/>
    <property type="evidence" value="ECO:0007669"/>
    <property type="project" value="UniProtKB-KW"/>
</dbReference>
<dbReference type="InterPro" id="IPR036388">
    <property type="entry name" value="WH-like_DNA-bd_sf"/>
</dbReference>
<evidence type="ECO:0000313" key="8">
    <source>
        <dbReference type="Proteomes" id="UP000659388"/>
    </source>
</evidence>
<keyword evidence="7" id="KW-0808">Transferase</keyword>
<keyword evidence="7" id="KW-0032">Aminotransferase</keyword>
<dbReference type="GO" id="GO:0003677">
    <property type="term" value="F:DNA binding"/>
    <property type="evidence" value="ECO:0007669"/>
    <property type="project" value="UniProtKB-KW"/>
</dbReference>
<dbReference type="RefSeq" id="WP_202244228.1">
    <property type="nucleotide sequence ID" value="NZ_JAESIY010000005.1"/>
</dbReference>
<feature type="domain" description="HTH gntR-type" evidence="6">
    <location>
        <begin position="16"/>
        <end position="84"/>
    </location>
</feature>
<organism evidence="7 8">
    <name type="scientific">Fulvivirga sediminis</name>
    <dbReference type="NCBI Taxonomy" id="2803949"/>
    <lineage>
        <taxon>Bacteria</taxon>
        <taxon>Pseudomonadati</taxon>
        <taxon>Bacteroidota</taxon>
        <taxon>Cytophagia</taxon>
        <taxon>Cytophagales</taxon>
        <taxon>Fulvivirgaceae</taxon>
        <taxon>Fulvivirga</taxon>
    </lineage>
</organism>
<dbReference type="InterPro" id="IPR015424">
    <property type="entry name" value="PyrdxlP-dep_Trfase"/>
</dbReference>
<evidence type="ECO:0000256" key="5">
    <source>
        <dbReference type="ARBA" id="ARBA00023163"/>
    </source>
</evidence>
<dbReference type="Pfam" id="PF00155">
    <property type="entry name" value="Aminotran_1_2"/>
    <property type="match status" value="1"/>
</dbReference>
<dbReference type="GO" id="GO:0003700">
    <property type="term" value="F:DNA-binding transcription factor activity"/>
    <property type="evidence" value="ECO:0007669"/>
    <property type="project" value="InterPro"/>
</dbReference>